<proteinExistence type="predicted"/>
<evidence type="ECO:0000313" key="1">
    <source>
        <dbReference type="EMBL" id="CAF5074682.1"/>
    </source>
</evidence>
<dbReference type="Proteomes" id="UP000681720">
    <property type="component" value="Unassembled WGS sequence"/>
</dbReference>
<evidence type="ECO:0000313" key="2">
    <source>
        <dbReference type="Proteomes" id="UP000681720"/>
    </source>
</evidence>
<name>A0A8S3EQU4_9BILA</name>
<accession>A0A8S3EQU4</accession>
<dbReference type="AlphaFoldDB" id="A0A8S3EQU4"/>
<organism evidence="1 2">
    <name type="scientific">Rotaria magnacalcarata</name>
    <dbReference type="NCBI Taxonomy" id="392030"/>
    <lineage>
        <taxon>Eukaryota</taxon>
        <taxon>Metazoa</taxon>
        <taxon>Spiralia</taxon>
        <taxon>Gnathifera</taxon>
        <taxon>Rotifera</taxon>
        <taxon>Eurotatoria</taxon>
        <taxon>Bdelloidea</taxon>
        <taxon>Philodinida</taxon>
        <taxon>Philodinidae</taxon>
        <taxon>Rotaria</taxon>
    </lineage>
</organism>
<protein>
    <submittedName>
        <fullName evidence="1">Uncharacterized protein</fullName>
    </submittedName>
</protein>
<dbReference type="EMBL" id="CAJOBJ010240648">
    <property type="protein sequence ID" value="CAF5074682.1"/>
    <property type="molecule type" value="Genomic_DNA"/>
</dbReference>
<gene>
    <name evidence="1" type="ORF">GIL414_LOCUS61338</name>
</gene>
<reference evidence="1" key="1">
    <citation type="submission" date="2021-02" db="EMBL/GenBank/DDBJ databases">
        <authorList>
            <person name="Nowell W R."/>
        </authorList>
    </citation>
    <scope>NUCLEOTIDE SEQUENCE</scope>
</reference>
<feature type="non-terminal residue" evidence="1">
    <location>
        <position position="1"/>
    </location>
</feature>
<sequence length="60" mass="6947">LLFFNPVSSTILNGRIFEHIHSPNKFVTFYLCDARFLLLEEDEVDLLINCNGLIHVDVIK</sequence>
<comment type="caution">
    <text evidence="1">The sequence shown here is derived from an EMBL/GenBank/DDBJ whole genome shotgun (WGS) entry which is preliminary data.</text>
</comment>